<dbReference type="SUPFAM" id="SSF56219">
    <property type="entry name" value="DNase I-like"/>
    <property type="match status" value="1"/>
</dbReference>
<name>A0ABR3GYG0_LOXSC</name>
<evidence type="ECO:0000259" key="1">
    <source>
        <dbReference type="Pfam" id="PF00078"/>
    </source>
</evidence>
<reference evidence="3 4" key="1">
    <citation type="submission" date="2024-06" db="EMBL/GenBank/DDBJ databases">
        <title>A chromosome-level genome assembly of beet webworm, Loxostege sticticalis.</title>
        <authorList>
            <person name="Zhang Y."/>
        </authorList>
    </citation>
    <scope>NUCLEOTIDE SEQUENCE [LARGE SCALE GENOMIC DNA]</scope>
    <source>
        <strain evidence="3">AQ026</strain>
        <tissue evidence="3">Whole body</tissue>
    </source>
</reference>
<evidence type="ECO:0008006" key="5">
    <source>
        <dbReference type="Google" id="ProtNLM"/>
    </source>
</evidence>
<dbReference type="InterPro" id="IPR000477">
    <property type="entry name" value="RT_dom"/>
</dbReference>
<evidence type="ECO:0000259" key="2">
    <source>
        <dbReference type="Pfam" id="PF03372"/>
    </source>
</evidence>
<dbReference type="Pfam" id="PF00078">
    <property type="entry name" value="RVT_1"/>
    <property type="match status" value="1"/>
</dbReference>
<dbReference type="Pfam" id="PF03372">
    <property type="entry name" value="Exo_endo_phos"/>
    <property type="match status" value="1"/>
</dbReference>
<dbReference type="Gene3D" id="3.60.10.10">
    <property type="entry name" value="Endonuclease/exonuclease/phosphatase"/>
    <property type="match status" value="1"/>
</dbReference>
<sequence>MPTDSSENLLEFTDCLSTVNAIIDEVNVESVFILGDFNAHPRERFYYELTVFSAEQDWICVDVEKLGVTSETYTFISEANGSRRWLDHCVSTRAARLCVTDVHVEYGVYWSDHFPLVVKCNLDVVRQKTETMGLIYNKATWGIRGEKQIKVYRDICNSKLKNVDFPCEFQECANSYCCNELHKNVIDNLYMTIVDTMSQAASVTCEDRKPKRRRNLAGWNKHVADAHRIAKQKFNTWVLFGKPTGGQIVSDMKESRKFFKSKLRWCLNHQEQIIMDLMAKHHHNKDFPNFWKTTNKTSAKPGIPVSVDGFSSPTDIANMFRDYFSVKSPLGPPGRVVGAGTHGPAISTVITAKDVRLAINKMTRGKSPGRDGLSIEHLRHAGVHLPRVLAMFYSLCINHSYLPPEMVETLVVPILKNKTGDRSNYRPISLATIVAKVLDSVLNSILSQHVKLSDAQFGFRPGLSTEMAILSLKHTVRYYTDRSTPVYACFLDLSKAFDLVSYDLLWDKMLNTGLPPEVVHLFRYWYLNQVNRVRWGGGAFGAMQAGVWSKTGWLELALNLQPVCE</sequence>
<organism evidence="3 4">
    <name type="scientific">Loxostege sticticalis</name>
    <name type="common">Beet webworm moth</name>
    <dbReference type="NCBI Taxonomy" id="481309"/>
    <lineage>
        <taxon>Eukaryota</taxon>
        <taxon>Metazoa</taxon>
        <taxon>Ecdysozoa</taxon>
        <taxon>Arthropoda</taxon>
        <taxon>Hexapoda</taxon>
        <taxon>Insecta</taxon>
        <taxon>Pterygota</taxon>
        <taxon>Neoptera</taxon>
        <taxon>Endopterygota</taxon>
        <taxon>Lepidoptera</taxon>
        <taxon>Glossata</taxon>
        <taxon>Ditrysia</taxon>
        <taxon>Pyraloidea</taxon>
        <taxon>Crambidae</taxon>
        <taxon>Pyraustinae</taxon>
        <taxon>Loxostege</taxon>
    </lineage>
</organism>
<protein>
    <recommendedName>
        <fullName evidence="5">Reverse transcriptase domain-containing protein</fullName>
    </recommendedName>
</protein>
<feature type="domain" description="Reverse transcriptase" evidence="1">
    <location>
        <begin position="418"/>
        <end position="532"/>
    </location>
</feature>
<dbReference type="EMBL" id="JBEUOH010000064">
    <property type="protein sequence ID" value="KAL0852546.1"/>
    <property type="molecule type" value="Genomic_DNA"/>
</dbReference>
<dbReference type="InterPro" id="IPR036691">
    <property type="entry name" value="Endo/exonu/phosph_ase_sf"/>
</dbReference>
<evidence type="ECO:0000313" key="3">
    <source>
        <dbReference type="EMBL" id="KAL0852546.1"/>
    </source>
</evidence>
<dbReference type="SUPFAM" id="SSF56672">
    <property type="entry name" value="DNA/RNA polymerases"/>
    <property type="match status" value="1"/>
</dbReference>
<accession>A0ABR3GYG0</accession>
<evidence type="ECO:0000313" key="4">
    <source>
        <dbReference type="Proteomes" id="UP001549920"/>
    </source>
</evidence>
<keyword evidence="4" id="KW-1185">Reference proteome</keyword>
<feature type="domain" description="Endonuclease/exonuclease/phosphatase" evidence="2">
    <location>
        <begin position="29"/>
        <end position="113"/>
    </location>
</feature>
<proteinExistence type="predicted"/>
<dbReference type="PANTHER" id="PTHR19446">
    <property type="entry name" value="REVERSE TRANSCRIPTASES"/>
    <property type="match status" value="1"/>
</dbReference>
<dbReference type="InterPro" id="IPR043502">
    <property type="entry name" value="DNA/RNA_pol_sf"/>
</dbReference>
<dbReference type="InterPro" id="IPR005135">
    <property type="entry name" value="Endo/exonuclease/phosphatase"/>
</dbReference>
<gene>
    <name evidence="3" type="ORF">ABMA27_016965</name>
</gene>
<dbReference type="Proteomes" id="UP001549920">
    <property type="component" value="Unassembled WGS sequence"/>
</dbReference>
<comment type="caution">
    <text evidence="3">The sequence shown here is derived from an EMBL/GenBank/DDBJ whole genome shotgun (WGS) entry which is preliminary data.</text>
</comment>